<organism evidence="8 9">
    <name type="scientific">Streptomyces nanshensis</name>
    <dbReference type="NCBI Taxonomy" id="518642"/>
    <lineage>
        <taxon>Bacteria</taxon>
        <taxon>Bacillati</taxon>
        <taxon>Actinomycetota</taxon>
        <taxon>Actinomycetes</taxon>
        <taxon>Kitasatosporales</taxon>
        <taxon>Streptomycetaceae</taxon>
        <taxon>Streptomyces</taxon>
    </lineage>
</organism>
<dbReference type="CDD" id="cd06170">
    <property type="entry name" value="LuxR_C_like"/>
    <property type="match status" value="1"/>
</dbReference>
<dbReference type="PRINTS" id="PR00038">
    <property type="entry name" value="HTHLUXR"/>
</dbReference>
<dbReference type="GO" id="GO:0003677">
    <property type="term" value="F:DNA binding"/>
    <property type="evidence" value="ECO:0007669"/>
    <property type="project" value="UniProtKB-KW"/>
</dbReference>
<sequence>MVEVLIADDEAMVRAGVRAILARDPAIEVVAEAADGHEAVEAVRRHRPALALVDIQMPGLDGIAAAARIHRELPGTGVVMLTTFGEDDFIARALWEGASGFLLKADDPRELLAGVHAVAAGGAYLSPRVAARVLEGLRSGRLPGAVSHRRPLDRLTGREREVLALLGAGLSNAEIGARLHLVEGTVKAHVSAILGKLGVRNRVEAAIAAYEAGLTGRG</sequence>
<dbReference type="InterPro" id="IPR000792">
    <property type="entry name" value="Tscrpt_reg_LuxR_C"/>
</dbReference>
<dbReference type="Pfam" id="PF00072">
    <property type="entry name" value="Response_reg"/>
    <property type="match status" value="1"/>
</dbReference>
<dbReference type="PANTHER" id="PTHR43214">
    <property type="entry name" value="TWO-COMPONENT RESPONSE REGULATOR"/>
    <property type="match status" value="1"/>
</dbReference>
<keyword evidence="3" id="KW-0238">DNA-binding</keyword>
<dbReference type="InterPro" id="IPR001789">
    <property type="entry name" value="Sig_transdc_resp-reg_receiver"/>
</dbReference>
<dbReference type="PATRIC" id="fig|518642.7.peg.4148"/>
<proteinExistence type="predicted"/>
<evidence type="ECO:0000259" key="7">
    <source>
        <dbReference type="PROSITE" id="PS50110"/>
    </source>
</evidence>
<evidence type="ECO:0000256" key="3">
    <source>
        <dbReference type="ARBA" id="ARBA00023125"/>
    </source>
</evidence>
<evidence type="ECO:0000256" key="1">
    <source>
        <dbReference type="ARBA" id="ARBA00022553"/>
    </source>
</evidence>
<dbReference type="PROSITE" id="PS50043">
    <property type="entry name" value="HTH_LUXR_2"/>
    <property type="match status" value="1"/>
</dbReference>
<dbReference type="PROSITE" id="PS50110">
    <property type="entry name" value="RESPONSE_REGULATORY"/>
    <property type="match status" value="1"/>
</dbReference>
<feature type="modified residue" description="4-aspartylphosphate" evidence="5">
    <location>
        <position position="54"/>
    </location>
</feature>
<dbReference type="CDD" id="cd17535">
    <property type="entry name" value="REC_NarL-like"/>
    <property type="match status" value="1"/>
</dbReference>
<reference evidence="8 9" key="1">
    <citation type="journal article" date="2016" name="Front. Microbiol.">
        <title>Comparative Genomics Analysis of Streptomyces Species Reveals Their Adaptation to the Marine Environment and Their Diversity at the Genomic Level.</title>
        <authorList>
            <person name="Tian X."/>
            <person name="Zhang Z."/>
            <person name="Yang T."/>
            <person name="Chen M."/>
            <person name="Li J."/>
            <person name="Chen F."/>
            <person name="Yang J."/>
            <person name="Li W."/>
            <person name="Zhang B."/>
            <person name="Zhang Z."/>
            <person name="Wu J."/>
            <person name="Zhang C."/>
            <person name="Long L."/>
            <person name="Xiao J."/>
        </authorList>
    </citation>
    <scope>NUCLEOTIDE SEQUENCE [LARGE SCALE GENOMIC DNA]</scope>
    <source>
        <strain evidence="8 9">SCSIO M10372</strain>
    </source>
</reference>
<dbReference type="SMART" id="SM00421">
    <property type="entry name" value="HTH_LUXR"/>
    <property type="match status" value="1"/>
</dbReference>
<keyword evidence="4" id="KW-0804">Transcription</keyword>
<dbReference type="Proteomes" id="UP000175971">
    <property type="component" value="Unassembled WGS sequence"/>
</dbReference>
<feature type="domain" description="Response regulatory" evidence="7">
    <location>
        <begin position="3"/>
        <end position="119"/>
    </location>
</feature>
<dbReference type="EMBL" id="LJGZ01000092">
    <property type="protein sequence ID" value="OEV18527.1"/>
    <property type="molecule type" value="Genomic_DNA"/>
</dbReference>
<keyword evidence="2" id="KW-0805">Transcription regulation</keyword>
<dbReference type="SUPFAM" id="SSF46894">
    <property type="entry name" value="C-terminal effector domain of the bipartite response regulators"/>
    <property type="match status" value="1"/>
</dbReference>
<protein>
    <submittedName>
        <fullName evidence="8">LuxR family transcriptional regulator</fullName>
    </submittedName>
</protein>
<dbReference type="PANTHER" id="PTHR43214:SF24">
    <property type="entry name" value="TRANSCRIPTIONAL REGULATORY PROTEIN NARL-RELATED"/>
    <property type="match status" value="1"/>
</dbReference>
<evidence type="ECO:0000256" key="4">
    <source>
        <dbReference type="ARBA" id="ARBA00023163"/>
    </source>
</evidence>
<dbReference type="GO" id="GO:0006355">
    <property type="term" value="P:regulation of DNA-templated transcription"/>
    <property type="evidence" value="ECO:0007669"/>
    <property type="project" value="InterPro"/>
</dbReference>
<dbReference type="InterPro" id="IPR011006">
    <property type="entry name" value="CheY-like_superfamily"/>
</dbReference>
<evidence type="ECO:0000313" key="8">
    <source>
        <dbReference type="EMBL" id="OEV18527.1"/>
    </source>
</evidence>
<name>A0A1E7LQR8_9ACTN</name>
<comment type="caution">
    <text evidence="8">The sequence shown here is derived from an EMBL/GenBank/DDBJ whole genome shotgun (WGS) entry which is preliminary data.</text>
</comment>
<dbReference type="InterPro" id="IPR039420">
    <property type="entry name" value="WalR-like"/>
</dbReference>
<dbReference type="Pfam" id="PF00196">
    <property type="entry name" value="GerE"/>
    <property type="match status" value="1"/>
</dbReference>
<dbReference type="AlphaFoldDB" id="A0A1E7LQR8"/>
<accession>A0A1E7LQR8</accession>
<feature type="domain" description="HTH luxR-type" evidence="6">
    <location>
        <begin position="148"/>
        <end position="213"/>
    </location>
</feature>
<dbReference type="GO" id="GO:0000160">
    <property type="term" value="P:phosphorelay signal transduction system"/>
    <property type="evidence" value="ECO:0007669"/>
    <property type="project" value="InterPro"/>
</dbReference>
<keyword evidence="1 5" id="KW-0597">Phosphoprotein</keyword>
<evidence type="ECO:0000313" key="9">
    <source>
        <dbReference type="Proteomes" id="UP000175971"/>
    </source>
</evidence>
<evidence type="ECO:0000256" key="5">
    <source>
        <dbReference type="PROSITE-ProRule" id="PRU00169"/>
    </source>
</evidence>
<dbReference type="RefSeq" id="WP_070202347.1">
    <property type="nucleotide sequence ID" value="NZ_LJGZ01000092.1"/>
</dbReference>
<dbReference type="InterPro" id="IPR016032">
    <property type="entry name" value="Sig_transdc_resp-reg_C-effctor"/>
</dbReference>
<dbReference type="SUPFAM" id="SSF52172">
    <property type="entry name" value="CheY-like"/>
    <property type="match status" value="1"/>
</dbReference>
<gene>
    <name evidence="8" type="ORF">AN221_21845</name>
</gene>
<evidence type="ECO:0000259" key="6">
    <source>
        <dbReference type="PROSITE" id="PS50043"/>
    </source>
</evidence>
<dbReference type="Gene3D" id="3.40.50.2300">
    <property type="match status" value="1"/>
</dbReference>
<dbReference type="PROSITE" id="PS00622">
    <property type="entry name" value="HTH_LUXR_1"/>
    <property type="match status" value="1"/>
</dbReference>
<dbReference type="OrthoDB" id="9808843at2"/>
<dbReference type="InterPro" id="IPR058245">
    <property type="entry name" value="NreC/VraR/RcsB-like_REC"/>
</dbReference>
<keyword evidence="9" id="KW-1185">Reference proteome</keyword>
<evidence type="ECO:0000256" key="2">
    <source>
        <dbReference type="ARBA" id="ARBA00023015"/>
    </source>
</evidence>
<dbReference type="SMART" id="SM00448">
    <property type="entry name" value="REC"/>
    <property type="match status" value="1"/>
</dbReference>